<evidence type="ECO:0000313" key="4">
    <source>
        <dbReference type="EMBL" id="PXX79848.1"/>
    </source>
</evidence>
<dbReference type="RefSeq" id="WP_110390150.1">
    <property type="nucleotide sequence ID" value="NZ_QJKI01000005.1"/>
</dbReference>
<dbReference type="SUPFAM" id="SSF56281">
    <property type="entry name" value="Metallo-hydrolase/oxidoreductase"/>
    <property type="match status" value="1"/>
</dbReference>
<dbReference type="EMBL" id="QJKI01000005">
    <property type="protein sequence ID" value="PXX79848.1"/>
    <property type="molecule type" value="Genomic_DNA"/>
</dbReference>
<evidence type="ECO:0000259" key="3">
    <source>
        <dbReference type="SMART" id="SM00849"/>
    </source>
</evidence>
<feature type="chain" id="PRO_5016352007" evidence="2">
    <location>
        <begin position="22"/>
        <end position="310"/>
    </location>
</feature>
<name>A0A318KSP2_9NEIS</name>
<proteinExistence type="inferred from homology"/>
<protein>
    <submittedName>
        <fullName evidence="4">Quinoprotein relay system zinc metallohydrolase 1</fullName>
    </submittedName>
</protein>
<keyword evidence="4" id="KW-0378">Hydrolase</keyword>
<gene>
    <name evidence="4" type="ORF">DFR34_10546</name>
</gene>
<accession>A0A318KSP2</accession>
<dbReference type="PANTHER" id="PTHR42951:SF4">
    <property type="entry name" value="ACYL-COENZYME A THIOESTERASE MBLAC2"/>
    <property type="match status" value="1"/>
</dbReference>
<dbReference type="InterPro" id="IPR030811">
    <property type="entry name" value="SoxH-rel_PQQ_1"/>
</dbReference>
<dbReference type="OrthoDB" id="1273797at2"/>
<dbReference type="PANTHER" id="PTHR42951">
    <property type="entry name" value="METALLO-BETA-LACTAMASE DOMAIN-CONTAINING"/>
    <property type="match status" value="1"/>
</dbReference>
<dbReference type="Gene3D" id="3.60.15.10">
    <property type="entry name" value="Ribonuclease Z/Hydroxyacylglutathione hydrolase-like"/>
    <property type="match status" value="1"/>
</dbReference>
<keyword evidence="5" id="KW-1185">Reference proteome</keyword>
<dbReference type="AlphaFoldDB" id="A0A318KSP2"/>
<dbReference type="NCBIfam" id="TIGR04558">
    <property type="entry name" value="SoxH_rel_PQQ_1"/>
    <property type="match status" value="1"/>
</dbReference>
<feature type="domain" description="Metallo-beta-lactamase" evidence="3">
    <location>
        <begin position="51"/>
        <end position="231"/>
    </location>
</feature>
<feature type="signal peptide" evidence="2">
    <location>
        <begin position="1"/>
        <end position="21"/>
    </location>
</feature>
<keyword evidence="2" id="KW-0732">Signal</keyword>
<dbReference type="Proteomes" id="UP000247555">
    <property type="component" value="Unassembled WGS sequence"/>
</dbReference>
<dbReference type="InterPro" id="IPR050855">
    <property type="entry name" value="NDM-1-like"/>
</dbReference>
<comment type="similarity">
    <text evidence="1">Belongs to the metallo-beta-lactamase superfamily. Class-B beta-lactamase family.</text>
</comment>
<dbReference type="GO" id="GO:0016787">
    <property type="term" value="F:hydrolase activity"/>
    <property type="evidence" value="ECO:0007669"/>
    <property type="project" value="UniProtKB-KW"/>
</dbReference>
<evidence type="ECO:0000256" key="1">
    <source>
        <dbReference type="ARBA" id="ARBA00005250"/>
    </source>
</evidence>
<evidence type="ECO:0000313" key="5">
    <source>
        <dbReference type="Proteomes" id="UP000247555"/>
    </source>
</evidence>
<dbReference type="InterPro" id="IPR001279">
    <property type="entry name" value="Metallo-B-lactamas"/>
</dbReference>
<comment type="caution">
    <text evidence="4">The sequence shown here is derived from an EMBL/GenBank/DDBJ whole genome shotgun (WGS) entry which is preliminary data.</text>
</comment>
<dbReference type="GO" id="GO:0017001">
    <property type="term" value="P:antibiotic catabolic process"/>
    <property type="evidence" value="ECO:0007669"/>
    <property type="project" value="UniProtKB-ARBA"/>
</dbReference>
<dbReference type="SMART" id="SM00849">
    <property type="entry name" value="Lactamase_B"/>
    <property type="match status" value="1"/>
</dbReference>
<sequence length="310" mass="34133">MPTLRLCLAWCALLLAPLAAALELRPQAIAPDTWMLEADTGYFTPQNGGFLVNMAFIATDEGVVVIGSGPSRQFGERYRKLIEDTTGKRVLEVIITHKHPDHFLGNQAFRDVPIRADAKTTAMIKAEGEGLAENLYRLVGDGMRGTEALAPTAPLNLGVRNIGGHRLEFIAVPGHTQSDIAVFDHTTGVLFAIDQVFNQRTPTLPNADLAQWRQSLAQLAAVPFKLLVPGHGPVSRDATPIAATRDYLDWLDATLRDAAERGLAPTEAMLLPIPERFAHWGEARAEWRRSIGFMYGRYERAALPWLTPPR</sequence>
<reference evidence="4 5" key="1">
    <citation type="submission" date="2018-05" db="EMBL/GenBank/DDBJ databases">
        <title>Genomic Encyclopedia of Type Strains, Phase IV (KMG-IV): sequencing the most valuable type-strain genomes for metagenomic binning, comparative biology and taxonomic classification.</title>
        <authorList>
            <person name="Goeker M."/>
        </authorList>
    </citation>
    <scope>NUCLEOTIDE SEQUENCE [LARGE SCALE GENOMIC DNA]</scope>
    <source>
        <strain evidence="4 5">DSM 29661</strain>
    </source>
</reference>
<evidence type="ECO:0000256" key="2">
    <source>
        <dbReference type="SAM" id="SignalP"/>
    </source>
</evidence>
<dbReference type="CDD" id="cd16282">
    <property type="entry name" value="metallo-hydrolase-like_MBL-fold"/>
    <property type="match status" value="1"/>
</dbReference>
<organism evidence="4 5">
    <name type="scientific">Rivihabitans pingtungensis</name>
    <dbReference type="NCBI Taxonomy" id="1054498"/>
    <lineage>
        <taxon>Bacteria</taxon>
        <taxon>Pseudomonadati</taxon>
        <taxon>Pseudomonadota</taxon>
        <taxon>Betaproteobacteria</taxon>
        <taxon>Neisseriales</taxon>
        <taxon>Aquaspirillaceae</taxon>
        <taxon>Rivihabitans</taxon>
    </lineage>
</organism>
<dbReference type="InterPro" id="IPR036866">
    <property type="entry name" value="RibonucZ/Hydroxyglut_hydro"/>
</dbReference>
<dbReference type="Pfam" id="PF00753">
    <property type="entry name" value="Lactamase_B"/>
    <property type="match status" value="1"/>
</dbReference>